<feature type="domain" description="ABC transporter" evidence="5">
    <location>
        <begin position="12"/>
        <end position="242"/>
    </location>
</feature>
<keyword evidence="4 6" id="KW-0067">ATP-binding</keyword>
<evidence type="ECO:0000313" key="6">
    <source>
        <dbReference type="EMBL" id="MBF9235360.1"/>
    </source>
</evidence>
<dbReference type="FunFam" id="3.40.50.300:FF:000425">
    <property type="entry name" value="Probable ABC transporter, ATP-binding subunit"/>
    <property type="match status" value="1"/>
</dbReference>
<organism evidence="6 7">
    <name type="scientific">Microvirga alba</name>
    <dbReference type="NCBI Taxonomy" id="2791025"/>
    <lineage>
        <taxon>Bacteria</taxon>
        <taxon>Pseudomonadati</taxon>
        <taxon>Pseudomonadota</taxon>
        <taxon>Alphaproteobacteria</taxon>
        <taxon>Hyphomicrobiales</taxon>
        <taxon>Methylobacteriaceae</taxon>
        <taxon>Microvirga</taxon>
    </lineage>
</organism>
<dbReference type="SMART" id="SM00382">
    <property type="entry name" value="AAA"/>
    <property type="match status" value="1"/>
</dbReference>
<gene>
    <name evidence="6" type="ORF">I2H38_18500</name>
</gene>
<keyword evidence="3" id="KW-0547">Nucleotide-binding</keyword>
<evidence type="ECO:0000256" key="3">
    <source>
        <dbReference type="ARBA" id="ARBA00022741"/>
    </source>
</evidence>
<dbReference type="GO" id="GO:0016887">
    <property type="term" value="F:ATP hydrolysis activity"/>
    <property type="evidence" value="ECO:0007669"/>
    <property type="project" value="InterPro"/>
</dbReference>
<dbReference type="Gene3D" id="3.40.50.300">
    <property type="entry name" value="P-loop containing nucleotide triphosphate hydrolases"/>
    <property type="match status" value="1"/>
</dbReference>
<dbReference type="Pfam" id="PF08402">
    <property type="entry name" value="TOBE_2"/>
    <property type="match status" value="1"/>
</dbReference>
<keyword evidence="2" id="KW-0813">Transport</keyword>
<dbReference type="GO" id="GO:0043190">
    <property type="term" value="C:ATP-binding cassette (ABC) transporter complex"/>
    <property type="evidence" value="ECO:0007669"/>
    <property type="project" value="InterPro"/>
</dbReference>
<proteinExistence type="inferred from homology"/>
<dbReference type="InterPro" id="IPR003593">
    <property type="entry name" value="AAA+_ATPase"/>
</dbReference>
<dbReference type="PANTHER" id="PTHR42781">
    <property type="entry name" value="SPERMIDINE/PUTRESCINE IMPORT ATP-BINDING PROTEIN POTA"/>
    <property type="match status" value="1"/>
</dbReference>
<evidence type="ECO:0000256" key="4">
    <source>
        <dbReference type="ARBA" id="ARBA00022840"/>
    </source>
</evidence>
<dbReference type="PROSITE" id="PS50893">
    <property type="entry name" value="ABC_TRANSPORTER_2"/>
    <property type="match status" value="1"/>
</dbReference>
<keyword evidence="7" id="KW-1185">Reference proteome</keyword>
<comment type="caution">
    <text evidence="6">The sequence shown here is derived from an EMBL/GenBank/DDBJ whole genome shotgun (WGS) entry which is preliminary data.</text>
</comment>
<dbReference type="GO" id="GO:0022857">
    <property type="term" value="F:transmembrane transporter activity"/>
    <property type="evidence" value="ECO:0007669"/>
    <property type="project" value="InterPro"/>
</dbReference>
<accession>A0A931BWY7</accession>
<dbReference type="EMBL" id="JADQDO010000012">
    <property type="protein sequence ID" value="MBF9235360.1"/>
    <property type="molecule type" value="Genomic_DNA"/>
</dbReference>
<dbReference type="InterPro" id="IPR013611">
    <property type="entry name" value="Transp-assoc_OB_typ2"/>
</dbReference>
<name>A0A931BWY7_9HYPH</name>
<evidence type="ECO:0000313" key="7">
    <source>
        <dbReference type="Proteomes" id="UP000599312"/>
    </source>
</evidence>
<dbReference type="Pfam" id="PF00005">
    <property type="entry name" value="ABC_tran"/>
    <property type="match status" value="1"/>
</dbReference>
<dbReference type="GO" id="GO:0005524">
    <property type="term" value="F:ATP binding"/>
    <property type="evidence" value="ECO:0007669"/>
    <property type="project" value="UniProtKB-KW"/>
</dbReference>
<dbReference type="SUPFAM" id="SSF52540">
    <property type="entry name" value="P-loop containing nucleoside triphosphate hydrolases"/>
    <property type="match status" value="1"/>
</dbReference>
<dbReference type="InterPro" id="IPR050093">
    <property type="entry name" value="ABC_SmlMolc_Importer"/>
</dbReference>
<dbReference type="Proteomes" id="UP000599312">
    <property type="component" value="Unassembled WGS sequence"/>
</dbReference>
<evidence type="ECO:0000259" key="5">
    <source>
        <dbReference type="PROSITE" id="PS50893"/>
    </source>
</evidence>
<dbReference type="InterPro" id="IPR027417">
    <property type="entry name" value="P-loop_NTPase"/>
</dbReference>
<comment type="similarity">
    <text evidence="1">Belongs to the ABC transporter superfamily.</text>
</comment>
<sequence length="372" mass="40561">MTLSLSFKKRGITLTGLSVELQGKPILDNVDLEILPGEIIALLGPSGCGKTTMLRAIAGLQRPTAGEIVVGGQAMNDVAPYRRNVGMVFQSYALFPHMTVAENILFGLKMHGVAPAERQGILEATLSMLELGSLRDAYPARLSGGQQQRVAIARSIATQPSVLLLDEPLSALDKKLKDDMRNELRNLLKKVGMTAIIVTHDQEEALAIADRVAVMENGRIAQIGTGGDLYHHPNCRFVADFVGYMNYFDGRVSGRSDRSVDLDIGRDRSLKARAAAIAPSQDDVIVAVRPEAIRPVVNATPIDREAFNSVTARLIGEEFLGIITNLRFQDDEGRELLVIRSGHDNRTQLRAGERYALIWPIDATILMPTDAS</sequence>
<evidence type="ECO:0000256" key="1">
    <source>
        <dbReference type="ARBA" id="ARBA00005417"/>
    </source>
</evidence>
<dbReference type="InterPro" id="IPR003439">
    <property type="entry name" value="ABC_transporter-like_ATP-bd"/>
</dbReference>
<dbReference type="AlphaFoldDB" id="A0A931BWY7"/>
<dbReference type="Gene3D" id="2.40.50.100">
    <property type="match status" value="1"/>
</dbReference>
<dbReference type="SUPFAM" id="SSF50331">
    <property type="entry name" value="MOP-like"/>
    <property type="match status" value="1"/>
</dbReference>
<dbReference type="RefSeq" id="WP_196273348.1">
    <property type="nucleotide sequence ID" value="NZ_JADQDO010000012.1"/>
</dbReference>
<protein>
    <submittedName>
        <fullName evidence="6">ABC transporter ATP-binding protein</fullName>
    </submittedName>
</protein>
<dbReference type="InterPro" id="IPR008995">
    <property type="entry name" value="Mo/tungstate-bd_C_term_dom"/>
</dbReference>
<dbReference type="InterPro" id="IPR017871">
    <property type="entry name" value="ABC_transporter-like_CS"/>
</dbReference>
<dbReference type="PROSITE" id="PS00211">
    <property type="entry name" value="ABC_TRANSPORTER_1"/>
    <property type="match status" value="1"/>
</dbReference>
<dbReference type="GO" id="GO:0015697">
    <property type="term" value="P:quaternary ammonium group transport"/>
    <property type="evidence" value="ECO:0007669"/>
    <property type="project" value="UniProtKB-ARBA"/>
</dbReference>
<evidence type="ECO:0000256" key="2">
    <source>
        <dbReference type="ARBA" id="ARBA00022448"/>
    </source>
</evidence>
<reference evidence="6" key="1">
    <citation type="submission" date="2020-11" db="EMBL/GenBank/DDBJ databases">
        <authorList>
            <person name="Kim M.K."/>
        </authorList>
    </citation>
    <scope>NUCLEOTIDE SEQUENCE</scope>
    <source>
        <strain evidence="6">BT350</strain>
    </source>
</reference>
<dbReference type="PANTHER" id="PTHR42781:SF4">
    <property type="entry name" value="SPERMIDINE_PUTRESCINE IMPORT ATP-BINDING PROTEIN POTA"/>
    <property type="match status" value="1"/>
</dbReference>